<dbReference type="AlphaFoldDB" id="A0A0F3MX98"/>
<protein>
    <recommendedName>
        <fullName evidence="3">Transcriptional regulator</fullName>
    </recommendedName>
</protein>
<evidence type="ECO:0008006" key="3">
    <source>
        <dbReference type="Google" id="ProtNLM"/>
    </source>
</evidence>
<reference evidence="1 2" key="1">
    <citation type="submission" date="2015-01" db="EMBL/GenBank/DDBJ databases">
        <title>Genome Sequencing of Rickettsiales.</title>
        <authorList>
            <person name="Daugherty S.C."/>
            <person name="Su Q."/>
            <person name="Abolude K."/>
            <person name="Beier-Sexton M."/>
            <person name="Carlyon J.A."/>
            <person name="Carter R."/>
            <person name="Day N.P."/>
            <person name="Dumler S.J."/>
            <person name="Dyachenko V."/>
            <person name="Godinez A."/>
            <person name="Kurtti T.J."/>
            <person name="Lichay M."/>
            <person name="Mullins K.E."/>
            <person name="Ott S."/>
            <person name="Pappas-Brown V."/>
            <person name="Paris D.H."/>
            <person name="Patel P."/>
            <person name="Richards A.L."/>
            <person name="Sadzewicz L."/>
            <person name="Sears K."/>
            <person name="Seidman D."/>
            <person name="Sengamalay N."/>
            <person name="Stenos J."/>
            <person name="Tallon L.J."/>
            <person name="Vincent G."/>
            <person name="Fraser C.M."/>
            <person name="Munderloh U."/>
            <person name="Dunning-Hotopp J.C."/>
        </authorList>
    </citation>
    <scope>NUCLEOTIDE SEQUENCE [LARGE SCALE GENOMIC DNA]</scope>
    <source>
        <strain evidence="1 2">Pedreira</strain>
    </source>
</reference>
<accession>A0A0F3MX98</accession>
<name>A0A0F3MX98_RICFI</name>
<evidence type="ECO:0000313" key="2">
    <source>
        <dbReference type="Proteomes" id="UP000033475"/>
    </source>
</evidence>
<comment type="caution">
    <text evidence="1">The sequence shown here is derived from an EMBL/GenBank/DDBJ whole genome shotgun (WGS) entry which is preliminary data.</text>
</comment>
<evidence type="ECO:0000313" key="1">
    <source>
        <dbReference type="EMBL" id="KJV59169.1"/>
    </source>
</evidence>
<dbReference type="Proteomes" id="UP000033475">
    <property type="component" value="Unassembled WGS sequence"/>
</dbReference>
<dbReference type="PATRIC" id="fig|1359196.3.peg.1522"/>
<proteinExistence type="predicted"/>
<gene>
    <name evidence="1" type="ORF">RFEPED_1570</name>
</gene>
<organism evidence="1 2">
    <name type="scientific">Rickettsia felis str. Pedreira</name>
    <dbReference type="NCBI Taxonomy" id="1359196"/>
    <lineage>
        <taxon>Bacteria</taxon>
        <taxon>Pseudomonadati</taxon>
        <taxon>Pseudomonadota</taxon>
        <taxon>Alphaproteobacteria</taxon>
        <taxon>Rickettsiales</taxon>
        <taxon>Rickettsiaceae</taxon>
        <taxon>Rickettsieae</taxon>
        <taxon>Rickettsia</taxon>
        <taxon>spotted fever group</taxon>
    </lineage>
</organism>
<dbReference type="RefSeq" id="WP_011271215.1">
    <property type="nucleotide sequence ID" value="NZ_LANQ01000001.1"/>
</dbReference>
<dbReference type="Pfam" id="PF13711">
    <property type="entry name" value="DUF4160"/>
    <property type="match status" value="1"/>
</dbReference>
<dbReference type="InterPro" id="IPR025427">
    <property type="entry name" value="DUF4160"/>
</dbReference>
<dbReference type="EMBL" id="LANQ01000001">
    <property type="protein sequence ID" value="KJV59169.1"/>
    <property type="molecule type" value="Genomic_DNA"/>
</dbReference>
<sequence>MPVISRFFGIIIMMYYRDHNPPHFHARYGDYEVIISLNGKILEGKFLKRALQLVTEWLNIHKEELIDNWNKTQNGEPLNSIAPLE</sequence>